<dbReference type="Proteomes" id="UP000006241">
    <property type="component" value="Unassembled WGS sequence"/>
</dbReference>
<evidence type="ECO:0000256" key="1">
    <source>
        <dbReference type="SAM" id="Phobius"/>
    </source>
</evidence>
<feature type="transmembrane region" description="Helical" evidence="1">
    <location>
        <begin position="115"/>
        <end position="133"/>
    </location>
</feature>
<sequence length="139" mass="16577">MFINNGPPGFIREGFFNKYSLHFNTDQLLIIMENQTYLKERDIRKSKLVFWGSVAILIFFASTVFVYGSLLYLPEWIIVLHSIADQLVRIPAILGCFVLLGISGYYIIFKKQYYYRWYFNVLYNIFSIALIFFRDYFVI</sequence>
<organism evidence="2 3">
    <name type="scientific">Sphingobacterium spiritivorum ATCC 33300</name>
    <dbReference type="NCBI Taxonomy" id="525372"/>
    <lineage>
        <taxon>Bacteria</taxon>
        <taxon>Pseudomonadati</taxon>
        <taxon>Bacteroidota</taxon>
        <taxon>Sphingobacteriia</taxon>
        <taxon>Sphingobacteriales</taxon>
        <taxon>Sphingobacteriaceae</taxon>
        <taxon>Sphingobacterium</taxon>
    </lineage>
</organism>
<keyword evidence="1" id="KW-0812">Transmembrane</keyword>
<keyword evidence="1" id="KW-0472">Membrane</keyword>
<protein>
    <submittedName>
        <fullName evidence="2">Uncharacterized protein</fullName>
    </submittedName>
</protein>
<gene>
    <name evidence="2" type="ORF">HMPREF0765_1772</name>
</gene>
<evidence type="ECO:0000313" key="3">
    <source>
        <dbReference type="Proteomes" id="UP000006241"/>
    </source>
</evidence>
<dbReference type="AlphaFoldDB" id="C2FWR6"/>
<accession>C2FWR6</accession>
<name>C2FWR6_SPHSI</name>
<evidence type="ECO:0000313" key="2">
    <source>
        <dbReference type="EMBL" id="EEI92680.1"/>
    </source>
</evidence>
<dbReference type="EMBL" id="ACHB01000041">
    <property type="protein sequence ID" value="EEI92680.1"/>
    <property type="molecule type" value="Genomic_DNA"/>
</dbReference>
<feature type="transmembrane region" description="Helical" evidence="1">
    <location>
        <begin position="48"/>
        <end position="70"/>
    </location>
</feature>
<feature type="transmembrane region" description="Helical" evidence="1">
    <location>
        <begin position="90"/>
        <end position="108"/>
    </location>
</feature>
<reference evidence="2 3" key="1">
    <citation type="submission" date="2009-01" db="EMBL/GenBank/DDBJ databases">
        <authorList>
            <person name="Qin X."/>
            <person name="Bachman B."/>
            <person name="Battles P."/>
            <person name="Bell A."/>
            <person name="Bess C."/>
            <person name="Bickham C."/>
            <person name="Chaboub L."/>
            <person name="Chen D."/>
            <person name="Coyle M."/>
            <person name="Deiros D.R."/>
            <person name="Dinh H."/>
            <person name="Forbes L."/>
            <person name="Fowler G."/>
            <person name="Francisco L."/>
            <person name="Fu Q."/>
            <person name="Gubbala S."/>
            <person name="Hale W."/>
            <person name="Han Y."/>
            <person name="Hemphill L."/>
            <person name="Highlander S.K."/>
            <person name="Hirani K."/>
            <person name="Hogues M."/>
            <person name="Jackson L."/>
            <person name="Jakkamsetti A."/>
            <person name="Javaid M."/>
            <person name="Jiang H."/>
            <person name="Korchina V."/>
            <person name="Kovar C."/>
            <person name="Lara F."/>
            <person name="Lee S."/>
            <person name="Mata R."/>
            <person name="Mathew T."/>
            <person name="Moen C."/>
            <person name="Morales K."/>
            <person name="Munidasa M."/>
            <person name="Nazareth L."/>
            <person name="Ngo R."/>
            <person name="Nguyen L."/>
            <person name="Okwuonu G."/>
            <person name="Ongeri F."/>
            <person name="Patil S."/>
            <person name="Petrosino J."/>
            <person name="Pham C."/>
            <person name="Pham P."/>
            <person name="Pu L.-L."/>
            <person name="Puazo M."/>
            <person name="Raj R."/>
            <person name="Reid J."/>
            <person name="Rouhana J."/>
            <person name="Saada N."/>
            <person name="Shang Y."/>
            <person name="Simmons D."/>
            <person name="Thornton R."/>
            <person name="Warren J."/>
            <person name="Weissenberger G."/>
            <person name="Zhang J."/>
            <person name="Zhang L."/>
            <person name="Zhou C."/>
            <person name="Zhu D."/>
            <person name="Muzny D."/>
            <person name="Worley K."/>
            <person name="Gibbs R."/>
        </authorList>
    </citation>
    <scope>NUCLEOTIDE SEQUENCE [LARGE SCALE GENOMIC DNA]</scope>
    <source>
        <strain evidence="2 3">ATCC 33300</strain>
    </source>
</reference>
<comment type="caution">
    <text evidence="2">The sequence shown here is derived from an EMBL/GenBank/DDBJ whole genome shotgun (WGS) entry which is preliminary data.</text>
</comment>
<proteinExistence type="predicted"/>
<keyword evidence="1" id="KW-1133">Transmembrane helix</keyword>
<dbReference type="HOGENOM" id="CLU_1843847_0_0_10"/>